<keyword evidence="8 13" id="KW-0786">Thiamine pyrophosphate</keyword>
<dbReference type="PROSITE" id="PS00801">
    <property type="entry name" value="TRANSKETOLASE_1"/>
    <property type="match status" value="1"/>
</dbReference>
<dbReference type="Gene3D" id="3.40.50.920">
    <property type="match status" value="1"/>
</dbReference>
<dbReference type="InterPro" id="IPR005474">
    <property type="entry name" value="Transketolase_N"/>
</dbReference>
<feature type="domain" description="Transketolase-like pyrimidine-binding" evidence="17">
    <location>
        <begin position="351"/>
        <end position="521"/>
    </location>
</feature>
<dbReference type="CDD" id="cd02012">
    <property type="entry name" value="TPP_TK"/>
    <property type="match status" value="1"/>
</dbReference>
<evidence type="ECO:0000256" key="16">
    <source>
        <dbReference type="RuleBase" id="RU004996"/>
    </source>
</evidence>
<feature type="binding site" evidence="14">
    <location>
        <position position="156"/>
    </location>
    <ligand>
        <name>Mg(2+)</name>
        <dbReference type="ChEBI" id="CHEBI:18420"/>
    </ligand>
</feature>
<feature type="binding site" evidence="12">
    <location>
        <position position="458"/>
    </location>
    <ligand>
        <name>substrate</name>
    </ligand>
</feature>
<dbReference type="GO" id="GO:0006098">
    <property type="term" value="P:pentose-phosphate shunt"/>
    <property type="evidence" value="ECO:0007669"/>
    <property type="project" value="TreeGrafter"/>
</dbReference>
<dbReference type="Pfam" id="PF02779">
    <property type="entry name" value="Transket_pyr"/>
    <property type="match status" value="1"/>
</dbReference>
<evidence type="ECO:0000256" key="9">
    <source>
        <dbReference type="ARBA" id="ARBA00049473"/>
    </source>
</evidence>
<evidence type="ECO:0000256" key="8">
    <source>
        <dbReference type="ARBA" id="ARBA00023052"/>
    </source>
</evidence>
<comment type="cofactor">
    <cofactor evidence="13">
        <name>thiamine diphosphate</name>
        <dbReference type="ChEBI" id="CHEBI:58937"/>
    </cofactor>
    <text evidence="13">Binds 1 thiamine pyrophosphate per subunit. During the reaction, the substrate forms a covalent intermediate with the cofactor.</text>
</comment>
<feature type="binding site" evidence="13">
    <location>
        <position position="67"/>
    </location>
    <ligand>
        <name>thiamine diphosphate</name>
        <dbReference type="ChEBI" id="CHEBI:58937"/>
    </ligand>
</feature>
<feature type="binding site" evidence="14">
    <location>
        <position position="188"/>
    </location>
    <ligand>
        <name>Mg(2+)</name>
        <dbReference type="ChEBI" id="CHEBI:18420"/>
    </ligand>
</feature>
<evidence type="ECO:0000256" key="15">
    <source>
        <dbReference type="PIRSR" id="PIRSR605478-5"/>
    </source>
</evidence>
<evidence type="ECO:0000256" key="14">
    <source>
        <dbReference type="PIRSR" id="PIRSR605478-4"/>
    </source>
</evidence>
<dbReference type="InterPro" id="IPR033247">
    <property type="entry name" value="Transketolase_fam"/>
</dbReference>
<reference evidence="18" key="2">
    <citation type="journal article" date="2021" name="PeerJ">
        <title>Extensive microbial diversity within the chicken gut microbiome revealed by metagenomics and culture.</title>
        <authorList>
            <person name="Gilroy R."/>
            <person name="Ravi A."/>
            <person name="Getino M."/>
            <person name="Pursley I."/>
            <person name="Horton D.L."/>
            <person name="Alikhan N.F."/>
            <person name="Baker D."/>
            <person name="Gharbi K."/>
            <person name="Hall N."/>
            <person name="Watson M."/>
            <person name="Adriaenssens E.M."/>
            <person name="Foster-Nyarko E."/>
            <person name="Jarju S."/>
            <person name="Secka A."/>
            <person name="Antonio M."/>
            <person name="Oren A."/>
            <person name="Chaudhuri R.R."/>
            <person name="La Ragione R."/>
            <person name="Hildebrand F."/>
            <person name="Pallen M.J."/>
        </authorList>
    </citation>
    <scope>NUCLEOTIDE SEQUENCE</scope>
    <source>
        <strain evidence="18">ChiSxjej2B14-8506</strain>
    </source>
</reference>
<feature type="binding site" evidence="12">
    <location>
        <position position="260"/>
    </location>
    <ligand>
        <name>substrate</name>
    </ligand>
</feature>
<accession>A0A9D1S4C6</accession>
<organism evidence="18 19">
    <name type="scientific">Candidatus Fimadaptatus faecigallinarum</name>
    <dbReference type="NCBI Taxonomy" id="2840814"/>
    <lineage>
        <taxon>Bacteria</taxon>
        <taxon>Bacillati</taxon>
        <taxon>Bacillota</taxon>
        <taxon>Clostridia</taxon>
        <taxon>Eubacteriales</taxon>
        <taxon>Candidatus Fimadaptatus</taxon>
    </lineage>
</organism>
<evidence type="ECO:0000313" key="19">
    <source>
        <dbReference type="Proteomes" id="UP000824123"/>
    </source>
</evidence>
<feature type="site" description="Important for catalytic activity" evidence="15">
    <location>
        <position position="260"/>
    </location>
</feature>
<dbReference type="EC" id="2.2.1.1" evidence="3 10"/>
<evidence type="ECO:0000256" key="13">
    <source>
        <dbReference type="PIRSR" id="PIRSR605478-3"/>
    </source>
</evidence>
<reference evidence="18" key="1">
    <citation type="submission" date="2020-10" db="EMBL/GenBank/DDBJ databases">
        <authorList>
            <person name="Gilroy R."/>
        </authorList>
    </citation>
    <scope>NUCLEOTIDE SEQUENCE</scope>
    <source>
        <strain evidence="18">ChiSxjej2B14-8506</strain>
    </source>
</reference>
<dbReference type="InterPro" id="IPR049557">
    <property type="entry name" value="Transketolase_CS"/>
</dbReference>
<comment type="caution">
    <text evidence="18">The sequence shown here is derived from an EMBL/GenBank/DDBJ whole genome shotgun (WGS) entry which is preliminary data.</text>
</comment>
<feature type="binding site" evidence="13">
    <location>
        <position position="260"/>
    </location>
    <ligand>
        <name>thiamine diphosphate</name>
        <dbReference type="ChEBI" id="CHEBI:58937"/>
    </ligand>
</feature>
<feature type="binding site" evidence="14">
    <location>
        <position position="186"/>
    </location>
    <ligand>
        <name>Mg(2+)</name>
        <dbReference type="ChEBI" id="CHEBI:18420"/>
    </ligand>
</feature>
<dbReference type="Proteomes" id="UP000824123">
    <property type="component" value="Unassembled WGS sequence"/>
</dbReference>
<dbReference type="Pfam" id="PF00456">
    <property type="entry name" value="Transketolase_N"/>
    <property type="match status" value="1"/>
</dbReference>
<dbReference type="CDD" id="cd07033">
    <property type="entry name" value="TPP_PYR_DXS_TK_like"/>
    <property type="match status" value="1"/>
</dbReference>
<dbReference type="GO" id="GO:0004802">
    <property type="term" value="F:transketolase activity"/>
    <property type="evidence" value="ECO:0007669"/>
    <property type="project" value="UniProtKB-UniRule"/>
</dbReference>
<dbReference type="SMART" id="SM00861">
    <property type="entry name" value="Transket_pyr"/>
    <property type="match status" value="1"/>
</dbReference>
<feature type="binding site" evidence="12">
    <location>
        <position position="466"/>
    </location>
    <ligand>
        <name>substrate</name>
    </ligand>
</feature>
<dbReference type="AlphaFoldDB" id="A0A9D1S4C6"/>
<feature type="binding site" evidence="12">
    <location>
        <position position="516"/>
    </location>
    <ligand>
        <name>substrate</name>
    </ligand>
</feature>
<dbReference type="InterPro" id="IPR009014">
    <property type="entry name" value="Transketo_C/PFOR_II"/>
</dbReference>
<dbReference type="GO" id="GO:0046872">
    <property type="term" value="F:metal ion binding"/>
    <property type="evidence" value="ECO:0007669"/>
    <property type="project" value="UniProtKB-KW"/>
</dbReference>
<evidence type="ECO:0000256" key="6">
    <source>
        <dbReference type="ARBA" id="ARBA00022723"/>
    </source>
</evidence>
<feature type="binding site" evidence="13">
    <location>
        <position position="157"/>
    </location>
    <ligand>
        <name>thiamine diphosphate</name>
        <dbReference type="ChEBI" id="CHEBI:58937"/>
    </ligand>
</feature>
<dbReference type="NCBIfam" id="TIGR00232">
    <property type="entry name" value="tktlase_bact"/>
    <property type="match status" value="1"/>
</dbReference>
<dbReference type="InterPro" id="IPR020826">
    <property type="entry name" value="Transketolase_BS"/>
</dbReference>
<evidence type="ECO:0000256" key="11">
    <source>
        <dbReference type="PIRSR" id="PIRSR605478-1"/>
    </source>
</evidence>
<dbReference type="PROSITE" id="PS00802">
    <property type="entry name" value="TRANSKETOLASE_2"/>
    <property type="match status" value="1"/>
</dbReference>
<dbReference type="Gene3D" id="3.40.50.970">
    <property type="match status" value="2"/>
</dbReference>
<evidence type="ECO:0000256" key="2">
    <source>
        <dbReference type="ARBA" id="ARBA00011738"/>
    </source>
</evidence>
<feature type="binding site" evidence="13">
    <location>
        <position position="434"/>
    </location>
    <ligand>
        <name>thiamine diphosphate</name>
        <dbReference type="ChEBI" id="CHEBI:58937"/>
    </ligand>
</feature>
<comment type="cofactor">
    <cofactor evidence="14">
        <name>Mg(2+)</name>
        <dbReference type="ChEBI" id="CHEBI:18420"/>
    </cofactor>
    <text evidence="14">Binds 1 Mg(2+) ion per subunit. Can also utilize other divalent metal cations, such as Ca(2+), Mn(2+) and Co(2+).</text>
</comment>
<feature type="binding site" evidence="13">
    <location>
        <begin position="115"/>
        <end position="117"/>
    </location>
    <ligand>
        <name>thiamine diphosphate</name>
        <dbReference type="ChEBI" id="CHEBI:58937"/>
    </ligand>
</feature>
<dbReference type="EMBL" id="DVNK01000031">
    <property type="protein sequence ID" value="HIU46505.1"/>
    <property type="molecule type" value="Genomic_DNA"/>
</dbReference>
<feature type="binding site" evidence="13">
    <location>
        <position position="186"/>
    </location>
    <ligand>
        <name>thiamine diphosphate</name>
        <dbReference type="ChEBI" id="CHEBI:58937"/>
    </ligand>
</feature>
<evidence type="ECO:0000313" key="18">
    <source>
        <dbReference type="EMBL" id="HIU46505.1"/>
    </source>
</evidence>
<keyword evidence="7 14" id="KW-0460">Magnesium</keyword>
<evidence type="ECO:0000256" key="4">
    <source>
        <dbReference type="ARBA" id="ARBA00016662"/>
    </source>
</evidence>
<keyword evidence="6 14" id="KW-0479">Metal-binding</keyword>
<evidence type="ECO:0000256" key="10">
    <source>
        <dbReference type="NCBIfam" id="TIGR00232"/>
    </source>
</evidence>
<feature type="binding site" evidence="12">
    <location>
        <position position="354"/>
    </location>
    <ligand>
        <name>substrate</name>
    </ligand>
</feature>
<dbReference type="FunFam" id="3.40.50.970:FF:000004">
    <property type="entry name" value="Transketolase"/>
    <property type="match status" value="1"/>
</dbReference>
<feature type="active site" description="Proton donor" evidence="11">
    <location>
        <position position="408"/>
    </location>
</feature>
<proteinExistence type="inferred from homology"/>
<comment type="cofactor">
    <cofactor evidence="16">
        <name>Mg(2+)</name>
        <dbReference type="ChEBI" id="CHEBI:18420"/>
    </cofactor>
    <cofactor evidence="16">
        <name>Ca(2+)</name>
        <dbReference type="ChEBI" id="CHEBI:29108"/>
    </cofactor>
    <cofactor evidence="16">
        <name>Mn(2+)</name>
        <dbReference type="ChEBI" id="CHEBI:29035"/>
    </cofactor>
    <cofactor evidence="16">
        <name>Co(2+)</name>
        <dbReference type="ChEBI" id="CHEBI:48828"/>
    </cofactor>
    <text evidence="16">Binds 1 Mg(2+) ion per subunit. Can also utilize other divalent metal cations, such as Ca(2+), Mn(2+) and Co(2+).</text>
</comment>
<feature type="site" description="Important for catalytic activity" evidence="15">
    <location>
        <position position="27"/>
    </location>
</feature>
<feature type="binding site" evidence="12">
    <location>
        <position position="27"/>
    </location>
    <ligand>
        <name>substrate</name>
    </ligand>
</feature>
<gene>
    <name evidence="18" type="primary">tkt</name>
    <name evidence="18" type="ORF">IAC59_04530</name>
</gene>
<comment type="catalytic activity">
    <reaction evidence="9 16">
        <text>D-sedoheptulose 7-phosphate + D-glyceraldehyde 3-phosphate = aldehydo-D-ribose 5-phosphate + D-xylulose 5-phosphate</text>
        <dbReference type="Rhea" id="RHEA:10508"/>
        <dbReference type="ChEBI" id="CHEBI:57483"/>
        <dbReference type="ChEBI" id="CHEBI:57737"/>
        <dbReference type="ChEBI" id="CHEBI:58273"/>
        <dbReference type="ChEBI" id="CHEBI:59776"/>
        <dbReference type="EC" id="2.2.1.1"/>
    </reaction>
</comment>
<dbReference type="SUPFAM" id="SSF52922">
    <property type="entry name" value="TK C-terminal domain-like"/>
    <property type="match status" value="1"/>
</dbReference>
<dbReference type="InterPro" id="IPR005475">
    <property type="entry name" value="Transketolase-like_Pyr-bd"/>
</dbReference>
<evidence type="ECO:0000256" key="1">
    <source>
        <dbReference type="ARBA" id="ARBA00007131"/>
    </source>
</evidence>
<keyword evidence="5 16" id="KW-0808">Transferase</keyword>
<evidence type="ECO:0000259" key="17">
    <source>
        <dbReference type="SMART" id="SM00861"/>
    </source>
</evidence>
<sequence>MNQIDKLCIDAIRVLSAEAVEKAKSGHPGMPMGAADMAYALWAKQMKHNPHDPNWINRDRFVLSSGHGSMLEYSLLHLFGYGLDMEEIKNFRQLDSLTPGHPEYGHTVGVETTTGPLGQGIANAVGFAIAEAHLAARFNRDGYPVMDHYTYCILGDGCMMEGISSEACSLAGTLRLNKLIALYDDNEISIEGDTNIAFREDVPARFRAYGWNVIDVKNGNCWKLVSDAIEIAKASDKPTLIVCHTAIGYGSPKAGMASAHGEPLGAEALAATKDALGWPCDKPFEVPAEVYAHIADEMKKNEQAEADWNKLFAEYREAYPELAGAWDFWFSKELPLDLIGDEDLWKFEGREATRNSSGMVLGKLATRIPNLFGGSADLAPSNKTYTKGRGDFSAEDRNGCNMHFGVREHAMSAISNGIALHGGLRPYCATFFVFSDYMKNGMRMSALMKLPVTYVLTHDSIGVGEDGPTHQPVEHLAGLRAIPGLNVFRPADSKETVAGWILSQTSNAPTALVLTRQSLPLYEKSGPEALKGGYIISDCDKETPDVLLMASGSEVEQCVQAQALLAEQGVAARVISMPCFELYEQQSDEYKESVMPNKVRARVAVEAAVSFGWHKYVGLDGATVTLDHFGASAPAGQLFKKFGFTAENVAATALKVLGK</sequence>
<evidence type="ECO:0000256" key="5">
    <source>
        <dbReference type="ARBA" id="ARBA00022679"/>
    </source>
</evidence>
<dbReference type="GO" id="GO:0005829">
    <property type="term" value="C:cytosol"/>
    <property type="evidence" value="ECO:0007669"/>
    <property type="project" value="TreeGrafter"/>
</dbReference>
<dbReference type="SUPFAM" id="SSF52518">
    <property type="entry name" value="Thiamin diphosphate-binding fold (THDP-binding)"/>
    <property type="match status" value="2"/>
</dbReference>
<comment type="subunit">
    <text evidence="2 16">Homodimer.</text>
</comment>
<dbReference type="InterPro" id="IPR055152">
    <property type="entry name" value="Transketolase-like_C_2"/>
</dbReference>
<feature type="binding site" evidence="12">
    <location>
        <position position="470"/>
    </location>
    <ligand>
        <name>substrate</name>
    </ligand>
</feature>
<dbReference type="PANTHER" id="PTHR43522">
    <property type="entry name" value="TRANSKETOLASE"/>
    <property type="match status" value="1"/>
</dbReference>
<feature type="binding site" evidence="12">
    <location>
        <position position="381"/>
    </location>
    <ligand>
        <name>substrate</name>
    </ligand>
</feature>
<dbReference type="InterPro" id="IPR005478">
    <property type="entry name" value="Transketolase_bac-like"/>
</dbReference>
<comment type="similarity">
    <text evidence="1 16">Belongs to the transketolase family.</text>
</comment>
<dbReference type="Pfam" id="PF22613">
    <property type="entry name" value="Transketolase_C_1"/>
    <property type="match status" value="1"/>
</dbReference>
<evidence type="ECO:0000256" key="7">
    <source>
        <dbReference type="ARBA" id="ARBA00022842"/>
    </source>
</evidence>
<protein>
    <recommendedName>
        <fullName evidence="4 10">Transketolase</fullName>
        <ecNumber evidence="3 10">2.2.1.1</ecNumber>
    </recommendedName>
</protein>
<dbReference type="FunFam" id="3.40.50.970:FF:000003">
    <property type="entry name" value="Transketolase"/>
    <property type="match status" value="1"/>
</dbReference>
<evidence type="ECO:0000256" key="12">
    <source>
        <dbReference type="PIRSR" id="PIRSR605478-2"/>
    </source>
</evidence>
<keyword evidence="16" id="KW-0106">Calcium</keyword>
<comment type="function">
    <text evidence="16">Catalyzes the transfer of a two-carbon ketol group from a ketose donor to an aldose acceptor, via a covalent intermediate with the cofactor thiamine pyrophosphate.</text>
</comment>
<dbReference type="PANTHER" id="PTHR43522:SF2">
    <property type="entry name" value="TRANSKETOLASE 1-RELATED"/>
    <property type="match status" value="1"/>
</dbReference>
<dbReference type="InterPro" id="IPR029061">
    <property type="entry name" value="THDP-binding"/>
</dbReference>
<dbReference type="FunFam" id="3.40.50.920:FF:000003">
    <property type="entry name" value="Transketolase"/>
    <property type="match status" value="1"/>
</dbReference>
<name>A0A9D1S4C6_9FIRM</name>
<evidence type="ECO:0000256" key="3">
    <source>
        <dbReference type="ARBA" id="ARBA00013152"/>
    </source>
</evidence>